<reference evidence="13" key="1">
    <citation type="submission" date="2021-02" db="EMBL/GenBank/DDBJ databases">
        <authorList>
            <person name="Nowell W R."/>
        </authorList>
    </citation>
    <scope>NUCLEOTIDE SEQUENCE</scope>
</reference>
<feature type="transmembrane region" description="Helical" evidence="10">
    <location>
        <begin position="50"/>
        <end position="75"/>
    </location>
</feature>
<comment type="similarity">
    <text evidence="2">Belongs to the ABC transporter superfamily. ABCB family. Multidrug resistance exporter (TC 3.A.1.201) subfamily.</text>
</comment>
<dbReference type="GO" id="GO:0005524">
    <property type="term" value="F:ATP binding"/>
    <property type="evidence" value="ECO:0007669"/>
    <property type="project" value="UniProtKB-KW"/>
</dbReference>
<evidence type="ECO:0000256" key="8">
    <source>
        <dbReference type="ARBA" id="ARBA00023136"/>
    </source>
</evidence>
<evidence type="ECO:0000256" key="3">
    <source>
        <dbReference type="ARBA" id="ARBA00022448"/>
    </source>
</evidence>
<evidence type="ECO:0000256" key="9">
    <source>
        <dbReference type="SAM" id="MobiDB-lite"/>
    </source>
</evidence>
<dbReference type="PROSITE" id="PS50929">
    <property type="entry name" value="ABC_TM1F"/>
    <property type="match status" value="2"/>
</dbReference>
<feature type="transmembrane region" description="Helical" evidence="10">
    <location>
        <begin position="668"/>
        <end position="691"/>
    </location>
</feature>
<evidence type="ECO:0000256" key="1">
    <source>
        <dbReference type="ARBA" id="ARBA00004141"/>
    </source>
</evidence>
<dbReference type="Pfam" id="PF00005">
    <property type="entry name" value="ABC_tran"/>
    <property type="match status" value="2"/>
</dbReference>
<dbReference type="FunFam" id="3.40.50.300:FF:000205">
    <property type="entry name" value="ABC transporter B family member 4"/>
    <property type="match status" value="1"/>
</dbReference>
<dbReference type="PROSITE" id="PS50893">
    <property type="entry name" value="ABC_TRANSPORTER_2"/>
    <property type="match status" value="1"/>
</dbReference>
<evidence type="ECO:0000256" key="6">
    <source>
        <dbReference type="ARBA" id="ARBA00022840"/>
    </source>
</evidence>
<feature type="transmembrane region" description="Helical" evidence="10">
    <location>
        <begin position="931"/>
        <end position="952"/>
    </location>
</feature>
<keyword evidence="7 10" id="KW-1133">Transmembrane helix</keyword>
<proteinExistence type="inferred from homology"/>
<dbReference type="PROSITE" id="PS00211">
    <property type="entry name" value="ABC_TRANSPORTER_1"/>
    <property type="match status" value="1"/>
</dbReference>
<feature type="transmembrane region" description="Helical" evidence="10">
    <location>
        <begin position="896"/>
        <end position="919"/>
    </location>
</feature>
<keyword evidence="4 10" id="KW-0812">Transmembrane</keyword>
<evidence type="ECO:0000256" key="7">
    <source>
        <dbReference type="ARBA" id="ARBA00022989"/>
    </source>
</evidence>
<keyword evidence="6" id="KW-0067">ATP-binding</keyword>
<keyword evidence="5" id="KW-0547">Nucleotide-binding</keyword>
<feature type="compositionally biased region" description="Basic and acidic residues" evidence="9">
    <location>
        <begin position="12"/>
        <end position="33"/>
    </location>
</feature>
<feature type="transmembrane region" description="Helical" evidence="10">
    <location>
        <begin position="818"/>
        <end position="837"/>
    </location>
</feature>
<dbReference type="InterPro" id="IPR003439">
    <property type="entry name" value="ABC_transporter-like_ATP-bd"/>
</dbReference>
<dbReference type="Gene3D" id="3.40.50.300">
    <property type="entry name" value="P-loop containing nucleotide triphosphate hydrolases"/>
    <property type="match status" value="2"/>
</dbReference>
<dbReference type="InterPro" id="IPR039421">
    <property type="entry name" value="Type_1_exporter"/>
</dbReference>
<dbReference type="AlphaFoldDB" id="A0A813P409"/>
<evidence type="ECO:0000256" key="5">
    <source>
        <dbReference type="ARBA" id="ARBA00022741"/>
    </source>
</evidence>
<evidence type="ECO:0000256" key="4">
    <source>
        <dbReference type="ARBA" id="ARBA00022692"/>
    </source>
</evidence>
<comment type="subcellular location">
    <subcellularLocation>
        <location evidence="1">Membrane</location>
        <topology evidence="1">Multi-pass membrane protein</topology>
    </subcellularLocation>
</comment>
<feature type="domain" description="ABC transmembrane type-1" evidence="12">
    <location>
        <begin position="673"/>
        <end position="959"/>
    </location>
</feature>
<feature type="region of interest" description="Disordered" evidence="9">
    <location>
        <begin position="1"/>
        <end position="38"/>
    </location>
</feature>
<evidence type="ECO:0000313" key="14">
    <source>
        <dbReference type="Proteomes" id="UP000663828"/>
    </source>
</evidence>
<dbReference type="SUPFAM" id="SSF52540">
    <property type="entry name" value="P-loop containing nucleoside triphosphate hydrolases"/>
    <property type="match status" value="2"/>
</dbReference>
<organism evidence="13 14">
    <name type="scientific">Adineta ricciae</name>
    <name type="common">Rotifer</name>
    <dbReference type="NCBI Taxonomy" id="249248"/>
    <lineage>
        <taxon>Eukaryota</taxon>
        <taxon>Metazoa</taxon>
        <taxon>Spiralia</taxon>
        <taxon>Gnathifera</taxon>
        <taxon>Rotifera</taxon>
        <taxon>Eurotatoria</taxon>
        <taxon>Bdelloidea</taxon>
        <taxon>Adinetida</taxon>
        <taxon>Adinetidae</taxon>
        <taxon>Adineta</taxon>
    </lineage>
</organism>
<sequence>MDSKQCTQDVSIAHRDADEKQTNEMKNEKKASSPEDNLAQKGLKTSSIKFLFQCLTLMDIFYVIMAIIASCVIGVKTPLYLLFFGNSILGAVMFLFEYFRLTMFDLIAERQVHSMKRRLFHTILQQDMIYFDHHKTGELDSLLTTDMTKIHAGIGNKFGLLMNTLSAIICSLILCFTLDWNLTLIFLSAPTSLVLAPIVVTKLIAKFMAIELTACKEAGAIAEEVLSSIRTVFSYNGQKKKKCNGFWYGNKRIREGGVTLANICTTFATLSTCIFSIKTVGPYFQAVVEALAAASNIEKTINESRRNETQKVGKQSSNLVGDIDFVNVFFSYPTRRNVAALNNLSFQVKCGQTVAVVGSSGSGKSTCVQLLQNFYEVDLGEILIDGIQINEYDRRWLRQQIGVVSQEPVLFHTTIRENILFGIDSATNEEIYQAAKVANAHDFIMCLPDKYETQVGERGAALSGGQKQRIAIARALLRNPKILLLDEGMSSHIIDDSSLWYTIIATSALDNESETIVQDALDRAAQGRTTIIIAHRLSTIRHADHIIVLKRGEITEEGNHESLTRAKGVYFDLVQQQLIHQAGQDEELTFEQEEMKRQLLSDQSHLDVSRERSSTVISTTPSILDKLYRKESTVIRQNDAQVDTKVKNRKAKQSNPIMDILRISKPEWIVMGIGCAMSVIIGAADVFISALQTKMMTSFQECDRDRQKRAIVKYALIIVGCSIIYSMCQLVRACMFAHSGSKITQRLRSKTFDAILCQDIGFFDDVKHSTGALCTILTTDVSIIQNITSVELGSIVQNLALFVTCTITGFAYSWQLALLNSAFLPIIVLAIYGQIHVTERFVNRQKNVLEDAGKLTVEVIQNIRTVVQLTKEEHFYNEYCRLLAILYKSSQKQIHITSLLSSLMLTSSMFSAAAIYSLGVTLVNDNIITDLTAVLFMQFLIFMSQAALYAFVSVPNYGKSIRSARNIFNLIKRKPTIKNQSNDGDKISNYTGQLGFKDVYFVYPTRTESIVLKKFNFTIESGQTVALVGSSGSGKSTAIQLIERFYDPTIGQILIDSQDIRSLNLQWYRSQIGIVSQELVLLNISIRENIAYGDNNRKDIPLDEIIEVAKTANTHDFIQLLPDAYETICGAKGLRLSGGQKQ</sequence>
<dbReference type="GO" id="GO:0015421">
    <property type="term" value="F:ABC-type oligopeptide transporter activity"/>
    <property type="evidence" value="ECO:0007669"/>
    <property type="project" value="TreeGrafter"/>
</dbReference>
<feature type="compositionally biased region" description="Polar residues" evidence="9">
    <location>
        <begin position="1"/>
        <end position="10"/>
    </location>
</feature>
<dbReference type="CDD" id="cd03249">
    <property type="entry name" value="ABC_MTABC3_MDL1_MDL2"/>
    <property type="match status" value="1"/>
</dbReference>
<feature type="domain" description="ABC transporter" evidence="11">
    <location>
        <begin position="323"/>
        <end position="576"/>
    </location>
</feature>
<protein>
    <submittedName>
        <fullName evidence="13">Uncharacterized protein</fullName>
    </submittedName>
</protein>
<keyword evidence="8 10" id="KW-0472">Membrane</keyword>
<dbReference type="Proteomes" id="UP000663828">
    <property type="component" value="Unassembled WGS sequence"/>
</dbReference>
<dbReference type="InterPro" id="IPR017871">
    <property type="entry name" value="ABC_transporter-like_CS"/>
</dbReference>
<accession>A0A813P409</accession>
<comment type="caution">
    <text evidence="13">The sequence shown here is derived from an EMBL/GenBank/DDBJ whole genome shotgun (WGS) entry which is preliminary data.</text>
</comment>
<dbReference type="GO" id="GO:0005743">
    <property type="term" value="C:mitochondrial inner membrane"/>
    <property type="evidence" value="ECO:0007669"/>
    <property type="project" value="TreeGrafter"/>
</dbReference>
<dbReference type="EMBL" id="CAJNOR010000008">
    <property type="protein sequence ID" value="CAF0748825.1"/>
    <property type="molecule type" value="Genomic_DNA"/>
</dbReference>
<dbReference type="InterPro" id="IPR036640">
    <property type="entry name" value="ABC1_TM_sf"/>
</dbReference>
<dbReference type="PANTHER" id="PTHR43394">
    <property type="entry name" value="ATP-DEPENDENT PERMEASE MDL1, MITOCHONDRIAL"/>
    <property type="match status" value="1"/>
</dbReference>
<name>A0A813P409_ADIRI</name>
<feature type="transmembrane region" description="Helical" evidence="10">
    <location>
        <begin position="81"/>
        <end position="108"/>
    </location>
</feature>
<dbReference type="SMART" id="SM00382">
    <property type="entry name" value="AAA"/>
    <property type="match status" value="2"/>
</dbReference>
<keyword evidence="14" id="KW-1185">Reference proteome</keyword>
<dbReference type="InterPro" id="IPR027417">
    <property type="entry name" value="P-loop_NTPase"/>
</dbReference>
<evidence type="ECO:0000256" key="10">
    <source>
        <dbReference type="SAM" id="Phobius"/>
    </source>
</evidence>
<dbReference type="Pfam" id="PF00664">
    <property type="entry name" value="ABC_membrane"/>
    <property type="match status" value="2"/>
</dbReference>
<dbReference type="SUPFAM" id="SSF90123">
    <property type="entry name" value="ABC transporter transmembrane region"/>
    <property type="match status" value="2"/>
</dbReference>
<evidence type="ECO:0000256" key="2">
    <source>
        <dbReference type="ARBA" id="ARBA00007577"/>
    </source>
</evidence>
<evidence type="ECO:0000259" key="12">
    <source>
        <dbReference type="PROSITE" id="PS50929"/>
    </source>
</evidence>
<keyword evidence="3" id="KW-0813">Transport</keyword>
<dbReference type="GO" id="GO:0090374">
    <property type="term" value="P:oligopeptide export from mitochondrion"/>
    <property type="evidence" value="ECO:0007669"/>
    <property type="project" value="TreeGrafter"/>
</dbReference>
<gene>
    <name evidence="13" type="ORF">XAT740_LOCUS307</name>
</gene>
<dbReference type="InterPro" id="IPR011527">
    <property type="entry name" value="ABC1_TM_dom"/>
</dbReference>
<dbReference type="GO" id="GO:0016887">
    <property type="term" value="F:ATP hydrolysis activity"/>
    <property type="evidence" value="ECO:0007669"/>
    <property type="project" value="InterPro"/>
</dbReference>
<dbReference type="PANTHER" id="PTHR43394:SF27">
    <property type="entry name" value="ATP-DEPENDENT TRANSLOCASE ABCB1-LIKE"/>
    <property type="match status" value="1"/>
</dbReference>
<evidence type="ECO:0000259" key="11">
    <source>
        <dbReference type="PROSITE" id="PS50893"/>
    </source>
</evidence>
<feature type="transmembrane region" description="Helical" evidence="10">
    <location>
        <begin position="158"/>
        <end position="178"/>
    </location>
</feature>
<dbReference type="CDD" id="cd18578">
    <property type="entry name" value="ABC_6TM_Pgp_ABCB1_D2_like"/>
    <property type="match status" value="1"/>
</dbReference>
<feature type="domain" description="ABC transmembrane type-1" evidence="12">
    <location>
        <begin position="60"/>
        <end position="240"/>
    </location>
</feature>
<dbReference type="CDD" id="cd18577">
    <property type="entry name" value="ABC_6TM_Pgp_ABCB1_D1_like"/>
    <property type="match status" value="1"/>
</dbReference>
<dbReference type="InterPro" id="IPR003593">
    <property type="entry name" value="AAA+_ATPase"/>
</dbReference>
<dbReference type="Gene3D" id="1.20.1560.10">
    <property type="entry name" value="ABC transporter type 1, transmembrane domain"/>
    <property type="match status" value="3"/>
</dbReference>
<evidence type="ECO:0000313" key="13">
    <source>
        <dbReference type="EMBL" id="CAF0748825.1"/>
    </source>
</evidence>
<feature type="transmembrane region" description="Helical" evidence="10">
    <location>
        <begin position="711"/>
        <end position="731"/>
    </location>
</feature>